<keyword evidence="1" id="KW-0812">Transmembrane</keyword>
<evidence type="ECO:0000256" key="1">
    <source>
        <dbReference type="SAM" id="Phobius"/>
    </source>
</evidence>
<proteinExistence type="predicted"/>
<dbReference type="AlphaFoldDB" id="A0A7T5RJH8"/>
<name>A0A7T5RJH8_9BACT</name>
<feature type="transmembrane region" description="Helical" evidence="1">
    <location>
        <begin position="152"/>
        <end position="170"/>
    </location>
</feature>
<feature type="transmembrane region" description="Helical" evidence="1">
    <location>
        <begin position="109"/>
        <end position="132"/>
    </location>
</feature>
<reference evidence="2 3" key="1">
    <citation type="submission" date="2020-07" db="EMBL/GenBank/DDBJ databases">
        <title>Huge and variable diversity of episymbiotic CPR bacteria and DPANN archaea in groundwater ecosystems.</title>
        <authorList>
            <person name="He C.Y."/>
            <person name="Keren R."/>
            <person name="Whittaker M."/>
            <person name="Farag I.F."/>
            <person name="Doudna J."/>
            <person name="Cate J.H.D."/>
            <person name="Banfield J.F."/>
        </authorList>
    </citation>
    <scope>NUCLEOTIDE SEQUENCE [LARGE SCALE GENOMIC DNA]</scope>
    <source>
        <strain evidence="2">NC_groundwater_541_Ag_S-0.1um_46_50</strain>
    </source>
</reference>
<feature type="transmembrane region" description="Helical" evidence="1">
    <location>
        <begin position="20"/>
        <end position="38"/>
    </location>
</feature>
<dbReference type="Proteomes" id="UP000595618">
    <property type="component" value="Chromosome"/>
</dbReference>
<sequence length="174" mass="19586">MPPQIDSIKNTAAQILSHPTWDLVTLFALLAIGFFYGISTGKGRMAATIIYTYVALAITSALPLERIKEASGLQQEFFFKAGVFILLFLILAFSLGSRRGRGMAPASSWWQIFLLSFLQVGFLIHLTFQFLPPEKIKLLAPLTKNVFANPDLHIWWLVAPIAVLILLRRLERKE</sequence>
<gene>
    <name evidence="2" type="ORF">HYW89_04920</name>
</gene>
<feature type="transmembrane region" description="Helical" evidence="1">
    <location>
        <begin position="45"/>
        <end position="65"/>
    </location>
</feature>
<protein>
    <submittedName>
        <fullName evidence="2">Uncharacterized protein</fullName>
    </submittedName>
</protein>
<accession>A0A7T5RJH8</accession>
<feature type="transmembrane region" description="Helical" evidence="1">
    <location>
        <begin position="77"/>
        <end position="97"/>
    </location>
</feature>
<dbReference type="EMBL" id="CP066690">
    <property type="protein sequence ID" value="QQG45307.1"/>
    <property type="molecule type" value="Genomic_DNA"/>
</dbReference>
<organism evidence="2 3">
    <name type="scientific">Candidatus Sungiibacteriota bacterium</name>
    <dbReference type="NCBI Taxonomy" id="2750080"/>
    <lineage>
        <taxon>Bacteria</taxon>
        <taxon>Candidatus Sungiibacteriota</taxon>
    </lineage>
</organism>
<keyword evidence="1" id="KW-0472">Membrane</keyword>
<evidence type="ECO:0000313" key="2">
    <source>
        <dbReference type="EMBL" id="QQG45307.1"/>
    </source>
</evidence>
<evidence type="ECO:0000313" key="3">
    <source>
        <dbReference type="Proteomes" id="UP000595618"/>
    </source>
</evidence>
<keyword evidence="1" id="KW-1133">Transmembrane helix</keyword>